<feature type="transmembrane region" description="Helical" evidence="1">
    <location>
        <begin position="12"/>
        <end position="30"/>
    </location>
</feature>
<keyword evidence="1" id="KW-0812">Transmembrane</keyword>
<dbReference type="AlphaFoldDB" id="A0A944M6R5"/>
<accession>A0A944M6R5</accession>
<reference evidence="2 3" key="1">
    <citation type="submission" date="2021-05" db="EMBL/GenBank/DDBJ databases">
        <title>Genetic and Functional Diversity in Clade A Lucinid endosymbionts from the Bahamas.</title>
        <authorList>
            <person name="Giani N.M."/>
            <person name="Engel A.S."/>
            <person name="Campbell B.J."/>
        </authorList>
    </citation>
    <scope>NUCLEOTIDE SEQUENCE [LARGE SCALE GENOMIC DNA]</scope>
    <source>
        <strain evidence="2">LUC16012Gg_MoonRockCtena</strain>
    </source>
</reference>
<gene>
    <name evidence="2" type="ORF">KME65_04640</name>
</gene>
<evidence type="ECO:0000256" key="1">
    <source>
        <dbReference type="SAM" id="Phobius"/>
    </source>
</evidence>
<dbReference type="EMBL" id="JAHHGM010000003">
    <property type="protein sequence ID" value="MBT2988229.1"/>
    <property type="molecule type" value="Genomic_DNA"/>
</dbReference>
<evidence type="ECO:0000313" key="2">
    <source>
        <dbReference type="EMBL" id="MBT2988229.1"/>
    </source>
</evidence>
<protein>
    <submittedName>
        <fullName evidence="2">Uncharacterized protein</fullName>
    </submittedName>
</protein>
<name>A0A944M6R5_9GAMM</name>
<keyword evidence="1" id="KW-1133">Transmembrane helix</keyword>
<comment type="caution">
    <text evidence="2">The sequence shown here is derived from an EMBL/GenBank/DDBJ whole genome shotgun (WGS) entry which is preliminary data.</text>
</comment>
<evidence type="ECO:0000313" key="3">
    <source>
        <dbReference type="Proteomes" id="UP000770889"/>
    </source>
</evidence>
<keyword evidence="1" id="KW-0472">Membrane</keyword>
<proteinExistence type="predicted"/>
<sequence>MKDKLIQLKQLSTVKLLVTVITIGSLFLLQTSYWAFETAYFGYFGVSPEIFNRPVFSSGFISVWFFAYSIKPILIIWLVIFVINVIVLTGYQFQNLQFKEQQVLDRNEPSPDEKNEKDCDNSQNRKLLSNNYFTNLYTALFKSLDIPIAIFGVGLFVLMVVVSFLVYVDDSGRELAKKQFSKYQKHECIDVFNNNNTGCYSIDGFEGKDHLILTNNKSHLIYLSRNNTAVTSEKETDDLPNIKLNIIEKADDEVFKIKREYLPKMVN</sequence>
<feature type="transmembrane region" description="Helical" evidence="1">
    <location>
        <begin position="146"/>
        <end position="168"/>
    </location>
</feature>
<feature type="transmembrane region" description="Helical" evidence="1">
    <location>
        <begin position="50"/>
        <end position="67"/>
    </location>
</feature>
<feature type="transmembrane region" description="Helical" evidence="1">
    <location>
        <begin position="74"/>
        <end position="93"/>
    </location>
</feature>
<organism evidence="2 3">
    <name type="scientific">Candidatus Thiodiazotropha taylori</name>
    <dbReference type="NCBI Taxonomy" id="2792791"/>
    <lineage>
        <taxon>Bacteria</taxon>
        <taxon>Pseudomonadati</taxon>
        <taxon>Pseudomonadota</taxon>
        <taxon>Gammaproteobacteria</taxon>
        <taxon>Chromatiales</taxon>
        <taxon>Sedimenticolaceae</taxon>
        <taxon>Candidatus Thiodiazotropha</taxon>
    </lineage>
</organism>
<dbReference type="Proteomes" id="UP000770889">
    <property type="component" value="Unassembled WGS sequence"/>
</dbReference>